<evidence type="ECO:0000313" key="2">
    <source>
        <dbReference type="Proteomes" id="UP000027037"/>
    </source>
</evidence>
<dbReference type="EMBL" id="AWFF01000036">
    <property type="protein sequence ID" value="KCZ54665.1"/>
    <property type="molecule type" value="Genomic_DNA"/>
</dbReference>
<gene>
    <name evidence="1" type="ORF">HY29_14020</name>
</gene>
<organism evidence="1 2">
    <name type="scientific">Hyphomonas beringensis</name>
    <dbReference type="NCBI Taxonomy" id="1280946"/>
    <lineage>
        <taxon>Bacteria</taxon>
        <taxon>Pseudomonadati</taxon>
        <taxon>Pseudomonadota</taxon>
        <taxon>Alphaproteobacteria</taxon>
        <taxon>Hyphomonadales</taxon>
        <taxon>Hyphomonadaceae</taxon>
        <taxon>Hyphomonas</taxon>
    </lineage>
</organism>
<proteinExistence type="predicted"/>
<reference evidence="1 2" key="1">
    <citation type="journal article" date="2014" name="Antonie Van Leeuwenhoek">
        <title>Hyphomonas beringensis sp. nov. and Hyphomonas chukchiensis sp. nov., isolated from surface seawater of the Bering Sea and Chukchi Sea.</title>
        <authorList>
            <person name="Li C."/>
            <person name="Lai Q."/>
            <person name="Li G."/>
            <person name="Dong C."/>
            <person name="Wang J."/>
            <person name="Liao Y."/>
            <person name="Shao Z."/>
        </authorList>
    </citation>
    <scope>NUCLEOTIDE SEQUENCE [LARGE SCALE GENOMIC DNA]</scope>
    <source>
        <strain evidence="1 2">25B14_1</strain>
    </source>
</reference>
<dbReference type="Proteomes" id="UP000027037">
    <property type="component" value="Unassembled WGS sequence"/>
</dbReference>
<keyword evidence="2" id="KW-1185">Reference proteome</keyword>
<dbReference type="AlphaFoldDB" id="A0A062UF04"/>
<evidence type="ECO:0000313" key="1">
    <source>
        <dbReference type="EMBL" id="KCZ54665.1"/>
    </source>
</evidence>
<protein>
    <submittedName>
        <fullName evidence="1">Uncharacterized protein</fullName>
    </submittedName>
</protein>
<name>A0A062UF04_9PROT</name>
<accession>A0A062UF04</accession>
<comment type="caution">
    <text evidence="1">The sequence shown here is derived from an EMBL/GenBank/DDBJ whole genome shotgun (WGS) entry which is preliminary data.</text>
</comment>
<sequence>MPTVSSVAIALIISVAFAIMSSVRNALETGNMTAANHAGYILLAIPTPAFKLDIIKEDAETIRANLAHTSTIIKVNITIANTPCGAIDLGPASLNRLTA</sequence>